<reference evidence="1 2" key="1">
    <citation type="journal article" date="2019" name="Plant Biotechnol. J.">
        <title>The red bayberry genome and genetic basis of sex determination.</title>
        <authorList>
            <person name="Jia H.M."/>
            <person name="Jia H.J."/>
            <person name="Cai Q.L."/>
            <person name="Wang Y."/>
            <person name="Zhao H.B."/>
            <person name="Yang W.F."/>
            <person name="Wang G.Y."/>
            <person name="Li Y.H."/>
            <person name="Zhan D.L."/>
            <person name="Shen Y.T."/>
            <person name="Niu Q.F."/>
            <person name="Chang L."/>
            <person name="Qiu J."/>
            <person name="Zhao L."/>
            <person name="Xie H.B."/>
            <person name="Fu W.Y."/>
            <person name="Jin J."/>
            <person name="Li X.W."/>
            <person name="Jiao Y."/>
            <person name="Zhou C.C."/>
            <person name="Tu T."/>
            <person name="Chai C.Y."/>
            <person name="Gao J.L."/>
            <person name="Fan L.J."/>
            <person name="van de Weg E."/>
            <person name="Wang J.Y."/>
            <person name="Gao Z.S."/>
        </authorList>
    </citation>
    <scope>NUCLEOTIDE SEQUENCE [LARGE SCALE GENOMIC DNA]</scope>
    <source>
        <tissue evidence="1">Leaves</tissue>
    </source>
</reference>
<accession>A0A6A1V1U8</accession>
<protein>
    <submittedName>
        <fullName evidence="1">Uncharacterized protein</fullName>
    </submittedName>
</protein>
<sequence length="134" mass="14947">MLGDDTSILDGAYMVHGQLRPFWRIMHLILCSAIDPRKHTMELSYSRAEFLYLVVVWGLPVDMASYIYQSIRAEALKTDAIIHCCRDSTDPIPHSLLVPEGANEPRAVPVGSINKTMLSNHCPDTLSTECRSGC</sequence>
<gene>
    <name evidence="1" type="ORF">CJ030_MR7G009237</name>
</gene>
<dbReference type="OrthoDB" id="1737932at2759"/>
<dbReference type="AlphaFoldDB" id="A0A6A1V1U8"/>
<dbReference type="Proteomes" id="UP000516437">
    <property type="component" value="Chromosome 7"/>
</dbReference>
<evidence type="ECO:0000313" key="1">
    <source>
        <dbReference type="EMBL" id="KAB1206008.1"/>
    </source>
</evidence>
<organism evidence="1 2">
    <name type="scientific">Morella rubra</name>
    <name type="common">Chinese bayberry</name>
    <dbReference type="NCBI Taxonomy" id="262757"/>
    <lineage>
        <taxon>Eukaryota</taxon>
        <taxon>Viridiplantae</taxon>
        <taxon>Streptophyta</taxon>
        <taxon>Embryophyta</taxon>
        <taxon>Tracheophyta</taxon>
        <taxon>Spermatophyta</taxon>
        <taxon>Magnoliopsida</taxon>
        <taxon>eudicotyledons</taxon>
        <taxon>Gunneridae</taxon>
        <taxon>Pentapetalae</taxon>
        <taxon>rosids</taxon>
        <taxon>fabids</taxon>
        <taxon>Fagales</taxon>
        <taxon>Myricaceae</taxon>
        <taxon>Morella</taxon>
    </lineage>
</organism>
<proteinExistence type="predicted"/>
<keyword evidence="2" id="KW-1185">Reference proteome</keyword>
<comment type="caution">
    <text evidence="1">The sequence shown here is derived from an EMBL/GenBank/DDBJ whole genome shotgun (WGS) entry which is preliminary data.</text>
</comment>
<name>A0A6A1V1U8_9ROSI</name>
<evidence type="ECO:0000313" key="2">
    <source>
        <dbReference type="Proteomes" id="UP000516437"/>
    </source>
</evidence>
<dbReference type="EMBL" id="RXIC02000025">
    <property type="protein sequence ID" value="KAB1206008.1"/>
    <property type="molecule type" value="Genomic_DNA"/>
</dbReference>